<dbReference type="eggNOG" id="COG1075">
    <property type="taxonomic scope" value="Bacteria"/>
</dbReference>
<gene>
    <name evidence="1" type="ORF">BACPLE_03214</name>
</gene>
<sequence>MGIYPDYFEGVQFSRDREALNQYFRQMTPTIGPLDFDVYSDAYAALFDKIGPAIFVTHSQGGPVGWFTLLKTKNIKAIVAYEPGGSVPFPTGQVPEEGKVLTRSKKTEGIEVPMAVFKRYMEIPIIIYYGDNLPETDEHPELYEWTRRLHLMRKWAEMLNKLGGDVTVIHLPDVGLHGNTHFPMSDLNNVEVADLLSKWLYEKQLDR</sequence>
<reference evidence="1 2" key="2">
    <citation type="submission" date="2008-08" db="EMBL/GenBank/DDBJ databases">
        <authorList>
            <person name="Fulton L."/>
            <person name="Clifton S."/>
            <person name="Fulton B."/>
            <person name="Xu J."/>
            <person name="Minx P."/>
            <person name="Pepin K.H."/>
            <person name="Johnson M."/>
            <person name="Thiruvilangam P."/>
            <person name="Bhonagiri V."/>
            <person name="Nash W.E."/>
            <person name="Mardis E.R."/>
            <person name="Wilson R.K."/>
        </authorList>
    </citation>
    <scope>NUCLEOTIDE SEQUENCE [LARGE SCALE GENOMIC DNA]</scope>
    <source>
        <strain evidence="2">DSM 17135 / JCM 12973 / M2</strain>
    </source>
</reference>
<dbReference type="HOGENOM" id="CLU_1324272_0_0_10"/>
<dbReference type="SUPFAM" id="SSF53474">
    <property type="entry name" value="alpha/beta-Hydrolases"/>
    <property type="match status" value="1"/>
</dbReference>
<name>B5D2H5_PHOPM</name>
<dbReference type="InterPro" id="IPR052750">
    <property type="entry name" value="GH18_Chitinase"/>
</dbReference>
<proteinExistence type="predicted"/>
<dbReference type="PANTHER" id="PTHR42976:SF1">
    <property type="entry name" value="GH18 DOMAIN-CONTAINING PROTEIN-RELATED"/>
    <property type="match status" value="1"/>
</dbReference>
<organism evidence="1 2">
    <name type="scientific">Phocaeicola plebeius (strain DSM 17135 / JCM 12973 / CCUG 54634 / M2)</name>
    <name type="common">Bacteroides plebeius</name>
    <dbReference type="NCBI Taxonomy" id="484018"/>
    <lineage>
        <taxon>Bacteria</taxon>
        <taxon>Pseudomonadati</taxon>
        <taxon>Bacteroidota</taxon>
        <taxon>Bacteroidia</taxon>
        <taxon>Bacteroidales</taxon>
        <taxon>Bacteroidaceae</taxon>
        <taxon>Phocaeicola</taxon>
    </lineage>
</organism>
<accession>B5D2H5</accession>
<protein>
    <recommendedName>
        <fullName evidence="3">Alpha/beta hydrolase</fullName>
    </recommendedName>
</protein>
<dbReference type="EMBL" id="ABQC02000024">
    <property type="protein sequence ID" value="EDY93775.1"/>
    <property type="molecule type" value="Genomic_DNA"/>
</dbReference>
<evidence type="ECO:0008006" key="3">
    <source>
        <dbReference type="Google" id="ProtNLM"/>
    </source>
</evidence>
<reference evidence="1 2" key="1">
    <citation type="submission" date="2008-08" db="EMBL/GenBank/DDBJ databases">
        <title>Draft genome sequence of Bacteroides plebeius (DSM 17135).</title>
        <authorList>
            <person name="Sudarsanam P."/>
            <person name="Ley R."/>
            <person name="Guruge J."/>
            <person name="Turnbaugh P.J."/>
            <person name="Mahowald M."/>
            <person name="Liep D."/>
            <person name="Gordon J."/>
        </authorList>
    </citation>
    <scope>NUCLEOTIDE SEQUENCE [LARGE SCALE GENOMIC DNA]</scope>
    <source>
        <strain evidence="2">DSM 17135 / JCM 12973 / M2</strain>
    </source>
</reference>
<dbReference type="InterPro" id="IPR029058">
    <property type="entry name" value="AB_hydrolase_fold"/>
</dbReference>
<dbReference type="PANTHER" id="PTHR42976">
    <property type="entry name" value="BIFUNCTIONAL CHITINASE/LYSOZYME-RELATED"/>
    <property type="match status" value="1"/>
</dbReference>
<dbReference type="Gene3D" id="3.40.50.1820">
    <property type="entry name" value="alpha/beta hydrolase"/>
    <property type="match status" value="1"/>
</dbReference>
<dbReference type="Proteomes" id="UP000003452">
    <property type="component" value="Unassembled WGS sequence"/>
</dbReference>
<evidence type="ECO:0000313" key="1">
    <source>
        <dbReference type="EMBL" id="EDY93775.1"/>
    </source>
</evidence>
<evidence type="ECO:0000313" key="2">
    <source>
        <dbReference type="Proteomes" id="UP000003452"/>
    </source>
</evidence>
<dbReference type="AlphaFoldDB" id="B5D2H5"/>
<comment type="caution">
    <text evidence="1">The sequence shown here is derived from an EMBL/GenBank/DDBJ whole genome shotgun (WGS) entry which is preliminary data.</text>
</comment>